<keyword evidence="6" id="KW-1185">Reference proteome</keyword>
<dbReference type="Gene3D" id="3.40.50.300">
    <property type="entry name" value="P-loop containing nucleotide triphosphate hydrolases"/>
    <property type="match status" value="1"/>
</dbReference>
<keyword evidence="1" id="KW-0813">Transport</keyword>
<dbReference type="InterPro" id="IPR050763">
    <property type="entry name" value="ABC_transporter_ATP-binding"/>
</dbReference>
<gene>
    <name evidence="5" type="ORF">C273_08896</name>
</gene>
<evidence type="ECO:0000313" key="6">
    <source>
        <dbReference type="Proteomes" id="UP000009885"/>
    </source>
</evidence>
<dbReference type="eggNOG" id="COG1131">
    <property type="taxonomic scope" value="Bacteria"/>
</dbReference>
<dbReference type="EMBL" id="AMSQ01000015">
    <property type="protein sequence ID" value="EKU46809.1"/>
    <property type="molecule type" value="Genomic_DNA"/>
</dbReference>
<dbReference type="Pfam" id="PF00005">
    <property type="entry name" value="ABC_tran"/>
    <property type="match status" value="1"/>
</dbReference>
<protein>
    <submittedName>
        <fullName evidence="5">Putative ABC transporter ATP-binding protein</fullName>
    </submittedName>
</protein>
<dbReference type="PATRIC" id="fig|1229783.3.peg.1788"/>
<dbReference type="STRING" id="1229783.C273_08896"/>
<keyword evidence="3 5" id="KW-0067">ATP-binding</keyword>
<evidence type="ECO:0000256" key="1">
    <source>
        <dbReference type="ARBA" id="ARBA00022448"/>
    </source>
</evidence>
<evidence type="ECO:0000256" key="3">
    <source>
        <dbReference type="ARBA" id="ARBA00022840"/>
    </source>
</evidence>
<dbReference type="InterPro" id="IPR003439">
    <property type="entry name" value="ABC_transporter-like_ATP-bd"/>
</dbReference>
<dbReference type="InterPro" id="IPR027417">
    <property type="entry name" value="P-loop_NTPase"/>
</dbReference>
<evidence type="ECO:0000259" key="4">
    <source>
        <dbReference type="PROSITE" id="PS50893"/>
    </source>
</evidence>
<evidence type="ECO:0000313" key="5">
    <source>
        <dbReference type="EMBL" id="EKU46809.1"/>
    </source>
</evidence>
<comment type="caution">
    <text evidence="5">The sequence shown here is derived from an EMBL/GenBank/DDBJ whole genome shotgun (WGS) entry which is preliminary data.</text>
</comment>
<sequence length="219" mass="24939">MIEIRHVSKTYKRKTIFKDLNTTFHDSTLTVLLGENGAGKSTLLRMIAALETKDSGDILYDGRPLRQKDIQKLIGYIPQDIALFDHLTVDENIAFFKSLNQHPVSDDVIDGFCETMHLKERRVRVSQLSGGTKRKVNILIGLLGNPKVLILDEPTEGIDLKSRYDIHRLLNELKETCLIILTTHHIDEVEALADKIKLIGNNPFYETVLHKQGFVYENC</sequence>
<dbReference type="PANTHER" id="PTHR42711">
    <property type="entry name" value="ABC TRANSPORTER ATP-BINDING PROTEIN"/>
    <property type="match status" value="1"/>
</dbReference>
<dbReference type="PANTHER" id="PTHR42711:SF17">
    <property type="entry name" value="ABC TRANSPORTER ATP-BINDING PROTEIN"/>
    <property type="match status" value="1"/>
</dbReference>
<dbReference type="AlphaFoldDB" id="K9AHQ6"/>
<dbReference type="InterPro" id="IPR003593">
    <property type="entry name" value="AAA+_ATPase"/>
</dbReference>
<reference evidence="5 6" key="1">
    <citation type="journal article" date="2013" name="Genome Announc.">
        <title>Genome Sequence of Staphylococcus massiliensis Strain S46, Isolated from the Surface of Healthy Human Skin.</title>
        <authorList>
            <person name="Srivastav R."/>
            <person name="Singh A."/>
            <person name="Jangir P.K."/>
            <person name="Kumari C."/>
            <person name="Muduli S."/>
            <person name="Sharma R."/>
        </authorList>
    </citation>
    <scope>NUCLEOTIDE SEQUENCE [LARGE SCALE GENOMIC DNA]</scope>
    <source>
        <strain evidence="5 6">S46</strain>
    </source>
</reference>
<dbReference type="PROSITE" id="PS50893">
    <property type="entry name" value="ABC_TRANSPORTER_2"/>
    <property type="match status" value="1"/>
</dbReference>
<dbReference type="OrthoDB" id="9804819at2"/>
<name>K9AHQ6_9STAP</name>
<keyword evidence="2" id="KW-0547">Nucleotide-binding</keyword>
<organism evidence="5 6">
    <name type="scientific">Staphylococcus massiliensis S46</name>
    <dbReference type="NCBI Taxonomy" id="1229783"/>
    <lineage>
        <taxon>Bacteria</taxon>
        <taxon>Bacillati</taxon>
        <taxon>Bacillota</taxon>
        <taxon>Bacilli</taxon>
        <taxon>Bacillales</taxon>
        <taxon>Staphylococcaceae</taxon>
        <taxon>Staphylococcus</taxon>
    </lineage>
</organism>
<dbReference type="GO" id="GO:0005524">
    <property type="term" value="F:ATP binding"/>
    <property type="evidence" value="ECO:0007669"/>
    <property type="project" value="UniProtKB-KW"/>
</dbReference>
<accession>K9AHQ6</accession>
<dbReference type="SMART" id="SM00382">
    <property type="entry name" value="AAA"/>
    <property type="match status" value="1"/>
</dbReference>
<dbReference type="RefSeq" id="WP_009384105.1">
    <property type="nucleotide sequence ID" value="NZ_AMSQ01000015.1"/>
</dbReference>
<evidence type="ECO:0000256" key="2">
    <source>
        <dbReference type="ARBA" id="ARBA00022741"/>
    </source>
</evidence>
<feature type="domain" description="ABC transporter" evidence="4">
    <location>
        <begin position="2"/>
        <end position="218"/>
    </location>
</feature>
<dbReference type="Proteomes" id="UP000009885">
    <property type="component" value="Unassembled WGS sequence"/>
</dbReference>
<dbReference type="GO" id="GO:0016887">
    <property type="term" value="F:ATP hydrolysis activity"/>
    <property type="evidence" value="ECO:0007669"/>
    <property type="project" value="InterPro"/>
</dbReference>
<proteinExistence type="predicted"/>
<dbReference type="SUPFAM" id="SSF52540">
    <property type="entry name" value="P-loop containing nucleoside triphosphate hydrolases"/>
    <property type="match status" value="1"/>
</dbReference>